<protein>
    <submittedName>
        <fullName evidence="2">Uncharacterized protein</fullName>
    </submittedName>
</protein>
<dbReference type="STRING" id="27349.A0A0L6UY78"/>
<dbReference type="EMBL" id="LAVV01008201">
    <property type="protein sequence ID" value="KNZ53483.1"/>
    <property type="molecule type" value="Genomic_DNA"/>
</dbReference>
<dbReference type="AlphaFoldDB" id="A0A0L6UY78"/>
<keyword evidence="3" id="KW-1185">Reference proteome</keyword>
<gene>
    <name evidence="2" type="ORF">VP01_3229g7</name>
</gene>
<dbReference type="VEuPathDB" id="FungiDB:VP01_3229g7"/>
<dbReference type="Proteomes" id="UP000037035">
    <property type="component" value="Unassembled WGS sequence"/>
</dbReference>
<feature type="region of interest" description="Disordered" evidence="1">
    <location>
        <begin position="112"/>
        <end position="140"/>
    </location>
</feature>
<name>A0A0L6UY78_9BASI</name>
<comment type="caution">
    <text evidence="2">The sequence shown here is derived from an EMBL/GenBank/DDBJ whole genome shotgun (WGS) entry which is preliminary data.</text>
</comment>
<feature type="compositionally biased region" description="Polar residues" evidence="1">
    <location>
        <begin position="112"/>
        <end position="131"/>
    </location>
</feature>
<proteinExistence type="predicted"/>
<organism evidence="2 3">
    <name type="scientific">Puccinia sorghi</name>
    <dbReference type="NCBI Taxonomy" id="27349"/>
    <lineage>
        <taxon>Eukaryota</taxon>
        <taxon>Fungi</taxon>
        <taxon>Dikarya</taxon>
        <taxon>Basidiomycota</taxon>
        <taxon>Pucciniomycotina</taxon>
        <taxon>Pucciniomycetes</taxon>
        <taxon>Pucciniales</taxon>
        <taxon>Pucciniaceae</taxon>
        <taxon>Puccinia</taxon>
    </lineage>
</organism>
<reference evidence="2 3" key="1">
    <citation type="submission" date="2015-08" db="EMBL/GenBank/DDBJ databases">
        <title>Next Generation Sequencing and Analysis of the Genome of Puccinia sorghi L Schw, the Causal Agent of Maize Common Rust.</title>
        <authorList>
            <person name="Rochi L."/>
            <person name="Burguener G."/>
            <person name="Darino M."/>
            <person name="Turjanski A."/>
            <person name="Kreff E."/>
            <person name="Dieguez M.J."/>
            <person name="Sacco F."/>
        </authorList>
    </citation>
    <scope>NUCLEOTIDE SEQUENCE [LARGE SCALE GENOMIC DNA]</scope>
    <source>
        <strain evidence="2 3">RO10H11247</strain>
    </source>
</reference>
<accession>A0A0L6UY78</accession>
<sequence length="140" mass="15544">MGYPRVPLSACWTTTTHVKKLSPLTLNLGVGGLMTIEGFGLALGSEDKKEHKCHFKSALQIASIENLFILLRRLYSTIEPISWSLPLFIYHQEHIVHAFCEALIVSDSPSSANQLEQSSSKTRVSGQSKKYQPSDLKKDA</sequence>
<evidence type="ECO:0000313" key="2">
    <source>
        <dbReference type="EMBL" id="KNZ53483.1"/>
    </source>
</evidence>
<evidence type="ECO:0000256" key="1">
    <source>
        <dbReference type="SAM" id="MobiDB-lite"/>
    </source>
</evidence>
<evidence type="ECO:0000313" key="3">
    <source>
        <dbReference type="Proteomes" id="UP000037035"/>
    </source>
</evidence>